<gene>
    <name evidence="2" type="ORF">Rleg9DRAFT_0570</name>
</gene>
<evidence type="ECO:0000313" key="2">
    <source>
        <dbReference type="EMBL" id="EJB01817.1"/>
    </source>
</evidence>
<name>I9N573_RHILT</name>
<evidence type="ECO:0000256" key="1">
    <source>
        <dbReference type="SAM" id="Coils"/>
    </source>
</evidence>
<dbReference type="AlphaFoldDB" id="I9N573"/>
<reference evidence="2 3" key="1">
    <citation type="submission" date="2012-02" db="EMBL/GenBank/DDBJ databases">
        <title>Improved High-Quality Draft Sequence of Rhizobium leguminosarum bv. trifolii WSM597.</title>
        <authorList>
            <consortium name="US DOE Joint Genome Institute"/>
            <person name="Lucas S."/>
            <person name="Han J."/>
            <person name="Lapidus A."/>
            <person name="Cheng J.-F."/>
            <person name="Goodwin L."/>
            <person name="Pitluck S."/>
            <person name="Peters L."/>
            <person name="Ovchinnikova G."/>
            <person name="Held B."/>
            <person name="Detter J.C."/>
            <person name="Han C."/>
            <person name="Tapia R."/>
            <person name="Land M."/>
            <person name="Hauser L."/>
            <person name="Kyrpides N."/>
            <person name="Ivanova N."/>
            <person name="Pagani I."/>
            <person name="Brau L."/>
            <person name="Yates R."/>
            <person name="O'Hara G."/>
            <person name="Rui T."/>
            <person name="Howieson J."/>
            <person name="Reeve W."/>
            <person name="Woyke T."/>
        </authorList>
    </citation>
    <scope>NUCLEOTIDE SEQUENCE [LARGE SCALE GENOMIC DNA]</scope>
    <source>
        <strain evidence="2 3">WSM597</strain>
    </source>
</reference>
<keyword evidence="1" id="KW-0175">Coiled coil</keyword>
<dbReference type="HOGENOM" id="CLU_1371249_0_0_5"/>
<proteinExistence type="predicted"/>
<accession>I9N573</accession>
<protein>
    <submittedName>
        <fullName evidence="2">Uncharacterized protein</fullName>
    </submittedName>
</protein>
<organism evidence="2 3">
    <name type="scientific">Rhizobium leguminosarum bv. trifolii WSM597</name>
    <dbReference type="NCBI Taxonomy" id="754764"/>
    <lineage>
        <taxon>Bacteria</taxon>
        <taxon>Pseudomonadati</taxon>
        <taxon>Pseudomonadota</taxon>
        <taxon>Alphaproteobacteria</taxon>
        <taxon>Hyphomicrobiales</taxon>
        <taxon>Rhizobiaceae</taxon>
        <taxon>Rhizobium/Agrobacterium group</taxon>
        <taxon>Rhizobium</taxon>
    </lineage>
</organism>
<feature type="coiled-coil region" evidence="1">
    <location>
        <begin position="47"/>
        <end position="74"/>
    </location>
</feature>
<evidence type="ECO:0000313" key="3">
    <source>
        <dbReference type="Proteomes" id="UP000005092"/>
    </source>
</evidence>
<sequence length="199" mass="21804">MVRASSRRCLIFRLSMGGNAVSLERRRQRVYSGSCRHRRNLMSSDDFDRALARARQANERVEAASAKSSAANEEVLRKQDSDRSQFERFVSTLAKELAATTAKLDEARISRIKLDRPPVVGPPAANLLMEKVVGSKSISGKLSISGSSIKLKIDWDKPGDTGSLGIPECTYPLGSVEPKQVITAMIDAYTKALDQSASF</sequence>
<dbReference type="EMBL" id="JH719382">
    <property type="protein sequence ID" value="EJB01817.1"/>
    <property type="molecule type" value="Genomic_DNA"/>
</dbReference>
<dbReference type="Proteomes" id="UP000005092">
    <property type="component" value="Unassembled WGS sequence"/>
</dbReference>